<feature type="domain" description="PHD-type" evidence="5">
    <location>
        <begin position="301"/>
        <end position="363"/>
    </location>
</feature>
<dbReference type="Pfam" id="PF00628">
    <property type="entry name" value="PHD"/>
    <property type="match status" value="1"/>
</dbReference>
<evidence type="ECO:0000313" key="8">
    <source>
        <dbReference type="WBParaSite" id="PTRK_0001682800.1"/>
    </source>
</evidence>
<keyword evidence="3" id="KW-0862">Zinc</keyword>
<reference evidence="8" key="1">
    <citation type="submission" date="2017-02" db="UniProtKB">
        <authorList>
            <consortium name="WormBaseParasite"/>
        </authorList>
    </citation>
    <scope>IDENTIFICATION</scope>
</reference>
<dbReference type="Proteomes" id="UP000038045">
    <property type="component" value="Unplaced"/>
</dbReference>
<dbReference type="InterPro" id="IPR019787">
    <property type="entry name" value="Znf_PHD-finger"/>
</dbReference>
<name>A0A0N5A544_PARTI</name>
<proteinExistence type="predicted"/>
<keyword evidence="1" id="KW-0479">Metal-binding</keyword>
<dbReference type="GO" id="GO:0006357">
    <property type="term" value="P:regulation of transcription by RNA polymerase II"/>
    <property type="evidence" value="ECO:0007669"/>
    <property type="project" value="TreeGrafter"/>
</dbReference>
<evidence type="ECO:0000259" key="6">
    <source>
        <dbReference type="PROSITE" id="PS51805"/>
    </source>
</evidence>
<dbReference type="SUPFAM" id="SSF57903">
    <property type="entry name" value="FYVE/PHD zinc finger"/>
    <property type="match status" value="1"/>
</dbReference>
<keyword evidence="2 4" id="KW-0863">Zinc-finger</keyword>
<evidence type="ECO:0000313" key="7">
    <source>
        <dbReference type="Proteomes" id="UP000038045"/>
    </source>
</evidence>
<dbReference type="SMART" id="SM00249">
    <property type="entry name" value="PHD"/>
    <property type="match status" value="2"/>
</dbReference>
<dbReference type="InterPro" id="IPR034732">
    <property type="entry name" value="EPHD"/>
</dbReference>
<dbReference type="WBParaSite" id="PTRK_0001682800.1">
    <property type="protein sequence ID" value="PTRK_0001682800.1"/>
    <property type="gene ID" value="PTRK_0001682800"/>
</dbReference>
<evidence type="ECO:0000259" key="5">
    <source>
        <dbReference type="PROSITE" id="PS50016"/>
    </source>
</evidence>
<evidence type="ECO:0000256" key="4">
    <source>
        <dbReference type="PROSITE-ProRule" id="PRU00146"/>
    </source>
</evidence>
<dbReference type="PROSITE" id="PS50016">
    <property type="entry name" value="ZF_PHD_2"/>
    <property type="match status" value="1"/>
</dbReference>
<dbReference type="InterPro" id="IPR013083">
    <property type="entry name" value="Znf_RING/FYVE/PHD"/>
</dbReference>
<keyword evidence="7" id="KW-1185">Reference proteome</keyword>
<dbReference type="Pfam" id="PF13832">
    <property type="entry name" value="zf-HC5HC2H_2"/>
    <property type="match status" value="1"/>
</dbReference>
<dbReference type="InterPro" id="IPR011011">
    <property type="entry name" value="Znf_FYVE_PHD"/>
</dbReference>
<dbReference type="AlphaFoldDB" id="A0A0N5A544"/>
<evidence type="ECO:0000256" key="1">
    <source>
        <dbReference type="ARBA" id="ARBA00022723"/>
    </source>
</evidence>
<dbReference type="Gene3D" id="3.30.40.10">
    <property type="entry name" value="Zinc/RING finger domain, C3HC4 (zinc finger)"/>
    <property type="match status" value="2"/>
</dbReference>
<dbReference type="PANTHER" id="PTHR13793:SF107">
    <property type="entry name" value="BROMODOMAIN-CONTAINING PROTEIN HOMOLOG"/>
    <property type="match status" value="1"/>
</dbReference>
<dbReference type="InterPro" id="IPR001965">
    <property type="entry name" value="Znf_PHD"/>
</dbReference>
<dbReference type="PANTHER" id="PTHR13793">
    <property type="entry name" value="PHD FINGER PROTEINS"/>
    <property type="match status" value="1"/>
</dbReference>
<feature type="domain" description="PHD-type" evidence="6">
    <location>
        <begin position="354"/>
        <end position="468"/>
    </location>
</feature>
<accession>A0A0N5A544</accession>
<sequence length="777" mass="89518">MVKTRTLSAKQPTLKVNNKRKRADYPLPLKRAKKLCDTKNNNEDNTDIRKLRNHSRGEKKLHIDCSLINPNSPSSRENITPSPIPKEIPKLLDTRKITKLQSIKDPCTPNNFLGVTSFQNGLSSVRRQTISTTVGSRKHVAEVFDGHIVSEMRRRPVYQGGSTIKSIPLSDKWKIRWDTGVQIPFGDINYSYDAKLEKLLPKINSKNEIPEGFEKRICTYDKAYINNNFKKLNDPVHLEYNLDSEDINWFNSIMDNNKFEDVNIDMMSKCLNFMEERCYVESRIKLLKPIIHPAPSVCDEGEICEVCRDHTSNENDEIAFCDRCDKGFHQQCYGIPDTKEMFLCNPCLLLLDEIPRCIVCPVQGGALKILDNGYDFCHINCARYIKELNFGDDETLEPITGIMNIFDTGNLSKCSICDIDYGHTIKCSNKNCEVYFHVECGKRADLYMNIESNPDKEDEITTLCESHTMVLKNIIKKNINLKNKKTYDEANNMISNYIKNNDITRVSTANLSFLNYITLPLLEQHFVEYNKSFLRSLYEYWKIKKIDNNCKTLLKVSNSQLTYNVKSKSWEKSDALYDIHKEEPKGRLHRGYLGFLTNSYKNYSEYKSSINAKSNLCDLIEKIELSKRSLDEEKFSLLEKMKPQTTFSAPSENFSKKSIIITTKGNRHSARLNEKNKIGIPKYSPKATFDELYENGKSVSKSNLLSSKDFIKSSNDHENTIESKRVSSRLMNNTKRNLRNVHQLSLSPKRPRLSDSKTRSFFNGLAQFARRVISSVN</sequence>
<dbReference type="PROSITE" id="PS51805">
    <property type="entry name" value="EPHD"/>
    <property type="match status" value="1"/>
</dbReference>
<dbReference type="GO" id="GO:0008270">
    <property type="term" value="F:zinc ion binding"/>
    <property type="evidence" value="ECO:0007669"/>
    <property type="project" value="UniProtKB-KW"/>
</dbReference>
<dbReference type="InterPro" id="IPR050701">
    <property type="entry name" value="Histone_Mod_Regulator"/>
</dbReference>
<evidence type="ECO:0000256" key="3">
    <source>
        <dbReference type="ARBA" id="ARBA00022833"/>
    </source>
</evidence>
<evidence type="ECO:0000256" key="2">
    <source>
        <dbReference type="ARBA" id="ARBA00022771"/>
    </source>
</evidence>
<protein>
    <submittedName>
        <fullName evidence="8">PHD-type domain-containing protein</fullName>
    </submittedName>
</protein>
<dbReference type="STRING" id="131310.A0A0N5A544"/>
<organism evidence="7 8">
    <name type="scientific">Parastrongyloides trichosuri</name>
    <name type="common">Possum-specific nematode worm</name>
    <dbReference type="NCBI Taxonomy" id="131310"/>
    <lineage>
        <taxon>Eukaryota</taxon>
        <taxon>Metazoa</taxon>
        <taxon>Ecdysozoa</taxon>
        <taxon>Nematoda</taxon>
        <taxon>Chromadorea</taxon>
        <taxon>Rhabditida</taxon>
        <taxon>Tylenchina</taxon>
        <taxon>Panagrolaimomorpha</taxon>
        <taxon>Strongyloidoidea</taxon>
        <taxon>Strongyloididae</taxon>
        <taxon>Parastrongyloides</taxon>
    </lineage>
</organism>